<dbReference type="InterPro" id="IPR035669">
    <property type="entry name" value="SGNH_plant_lipase-like"/>
</dbReference>
<protein>
    <recommendedName>
        <fullName evidence="5">GDSL esterase/lipase</fullName>
    </recommendedName>
</protein>
<proteinExistence type="inferred from homology"/>
<keyword evidence="4" id="KW-1185">Reference proteome</keyword>
<name>A0AA88UF63_9ASTE</name>
<dbReference type="PANTHER" id="PTHR45642:SF7">
    <property type="entry name" value="GDSL ESTERASE_LIPASE"/>
    <property type="match status" value="1"/>
</dbReference>
<dbReference type="Proteomes" id="UP001187471">
    <property type="component" value="Unassembled WGS sequence"/>
</dbReference>
<dbReference type="SUPFAM" id="SSF52266">
    <property type="entry name" value="SGNH hydrolase"/>
    <property type="match status" value="1"/>
</dbReference>
<organism evidence="3 4">
    <name type="scientific">Escallonia rubra</name>
    <dbReference type="NCBI Taxonomy" id="112253"/>
    <lineage>
        <taxon>Eukaryota</taxon>
        <taxon>Viridiplantae</taxon>
        <taxon>Streptophyta</taxon>
        <taxon>Embryophyta</taxon>
        <taxon>Tracheophyta</taxon>
        <taxon>Spermatophyta</taxon>
        <taxon>Magnoliopsida</taxon>
        <taxon>eudicotyledons</taxon>
        <taxon>Gunneridae</taxon>
        <taxon>Pentapetalae</taxon>
        <taxon>asterids</taxon>
        <taxon>campanulids</taxon>
        <taxon>Escalloniales</taxon>
        <taxon>Escalloniaceae</taxon>
        <taxon>Escallonia</taxon>
    </lineage>
</organism>
<dbReference type="InterPro" id="IPR050592">
    <property type="entry name" value="GDSL_lipolytic_enzyme"/>
</dbReference>
<dbReference type="InterPro" id="IPR036514">
    <property type="entry name" value="SGNH_hydro_sf"/>
</dbReference>
<dbReference type="GO" id="GO:0016788">
    <property type="term" value="F:hydrolase activity, acting on ester bonds"/>
    <property type="evidence" value="ECO:0007669"/>
    <property type="project" value="InterPro"/>
</dbReference>
<evidence type="ECO:0000313" key="3">
    <source>
        <dbReference type="EMBL" id="KAK2972887.1"/>
    </source>
</evidence>
<comment type="caution">
    <text evidence="3">The sequence shown here is derived from an EMBL/GenBank/DDBJ whole genome shotgun (WGS) entry which is preliminary data.</text>
</comment>
<dbReference type="AlphaFoldDB" id="A0AA88UF63"/>
<dbReference type="PANTHER" id="PTHR45642">
    <property type="entry name" value="GDSL ESTERASE/LIPASE EXL3"/>
    <property type="match status" value="1"/>
</dbReference>
<dbReference type="Pfam" id="PF00657">
    <property type="entry name" value="Lipase_GDSL"/>
    <property type="match status" value="1"/>
</dbReference>
<keyword evidence="2" id="KW-0732">Signal</keyword>
<evidence type="ECO:0008006" key="5">
    <source>
        <dbReference type="Google" id="ProtNLM"/>
    </source>
</evidence>
<accession>A0AA88UF63</accession>
<dbReference type="CDD" id="cd01837">
    <property type="entry name" value="SGNH_plant_lipase_like"/>
    <property type="match status" value="1"/>
</dbReference>
<dbReference type="InterPro" id="IPR001087">
    <property type="entry name" value="GDSL"/>
</dbReference>
<evidence type="ECO:0000256" key="2">
    <source>
        <dbReference type="SAM" id="SignalP"/>
    </source>
</evidence>
<feature type="signal peptide" evidence="2">
    <location>
        <begin position="1"/>
        <end position="24"/>
    </location>
</feature>
<comment type="similarity">
    <text evidence="1">Belongs to the 'GDSL' lipolytic enzyme family.</text>
</comment>
<reference evidence="3" key="1">
    <citation type="submission" date="2022-12" db="EMBL/GenBank/DDBJ databases">
        <title>Draft genome assemblies for two species of Escallonia (Escalloniales).</title>
        <authorList>
            <person name="Chanderbali A."/>
            <person name="Dervinis C."/>
            <person name="Anghel I."/>
            <person name="Soltis D."/>
            <person name="Soltis P."/>
            <person name="Zapata F."/>
        </authorList>
    </citation>
    <scope>NUCLEOTIDE SEQUENCE</scope>
    <source>
        <strain evidence="3">UCBG92.1500</strain>
        <tissue evidence="3">Leaf</tissue>
    </source>
</reference>
<dbReference type="EMBL" id="JAVXUO010002484">
    <property type="protein sequence ID" value="KAK2972887.1"/>
    <property type="molecule type" value="Genomic_DNA"/>
</dbReference>
<gene>
    <name evidence="3" type="ORF">RJ640_030004</name>
</gene>
<dbReference type="Gene3D" id="3.40.50.1110">
    <property type="entry name" value="SGNH hydrolase"/>
    <property type="match status" value="1"/>
</dbReference>
<evidence type="ECO:0000313" key="4">
    <source>
        <dbReference type="Proteomes" id="UP001187471"/>
    </source>
</evidence>
<feature type="chain" id="PRO_5041714434" description="GDSL esterase/lipase" evidence="2">
    <location>
        <begin position="25"/>
        <end position="358"/>
    </location>
</feature>
<evidence type="ECO:0000256" key="1">
    <source>
        <dbReference type="ARBA" id="ARBA00008668"/>
    </source>
</evidence>
<sequence length="358" mass="39702">MTTMRVTVVAVVVLLAVTALHAGAVDIDKVRQLLKKNNVTGIYVFGDSSVDPGNNNGLVTDQKANFLPYGKDFYTGPTGRFTNGRVATDFLAEALGFTKGVRAYLDPKFDKLDLLHGVSFASGGSGYDDVTANITNAISFPHQLQYFKRYKIKLAKLVGGGEAEKIVSNALYVVSMGTNDFLENYYIEPIRSQQYTVEAYTDYLVSCMYRYLKDMLYLGARKIVLVGLQPFGCIPLVKTLRDTDKCDETYNKVAFTFNSKIKEKFATLKAPGLQSAYVDIYSVTESAIRYPHKYGFTETSKGCCGTGTTEYGPTCKGLSTCPDRTKYVFWDAVHPTEEMHKIIANEAVKTFSVQGFFE</sequence>